<dbReference type="InterPro" id="IPR021047">
    <property type="entry name" value="Mannosyltransferase_CMT1"/>
</dbReference>
<dbReference type="RefSeq" id="XP_022391441.1">
    <property type="nucleotide sequence ID" value="XM_022531471.1"/>
</dbReference>
<proteinExistence type="predicted"/>
<dbReference type="STRING" id="109264.A0A1F8A7M8"/>
<sequence length="403" mass="46545">MKAYLYRLYRRTRRLRLALSLVIVGWTLVEVLRIKYTLVQQSEPEPVTLGNEKIYITGLHWNSEQILRETWIAAVVDLANAIGRDNVFVSVQESGSWDDTKGALQLLDQQLAEHDIPRRILMDYTTHFDEISKPPAGEGWIETPMGTTELRRIPYLAKLRNVAMEPFYELQSDGVIYDKILFLNDVVFTTPDIQKLLWTRGGNYAATCSLDFSKPPNFYDTFALRDAEGHDMLMQSWPYFRSRASRQAMKDSQPVPVTSCWNGVVAMDAAPFYHNPLLKFRGISDSLARSHLEGSECCLIHADNRLSREKGVWLNPNVRVGYNSPAYVAVNPVENSWLSTFAIASGLWKNRFLRWVTTPWFKENIVWTRLWKWEKLSHENIEPGPFCLVNEMQVLTENGWAHR</sequence>
<name>A0A1F8A7M8_9EURO</name>
<dbReference type="Proteomes" id="UP000179179">
    <property type="component" value="Unassembled WGS sequence"/>
</dbReference>
<dbReference type="PANTHER" id="PTHR34144">
    <property type="entry name" value="CHROMOSOME 8, WHOLE GENOME SHOTGUN SEQUENCE"/>
    <property type="match status" value="1"/>
</dbReference>
<dbReference type="GeneID" id="34447731"/>
<dbReference type="EMBL" id="LYCR01000021">
    <property type="protein sequence ID" value="OGM47724.1"/>
    <property type="molecule type" value="Genomic_DNA"/>
</dbReference>
<accession>A0A1F8A7M8</accession>
<reference evidence="1 2" key="1">
    <citation type="journal article" date="2016" name="Genome Biol. Evol.">
        <title>Draft genome sequence of an aflatoxigenic Aspergillus species, A. bombycis.</title>
        <authorList>
            <person name="Moore G.G."/>
            <person name="Mack B.M."/>
            <person name="Beltz S.B."/>
            <person name="Gilbert M.K."/>
        </authorList>
    </citation>
    <scope>NUCLEOTIDE SEQUENCE [LARGE SCALE GENOMIC DNA]</scope>
    <source>
        <strain evidence="2">NRRL 26010</strain>
    </source>
</reference>
<dbReference type="Pfam" id="PF11735">
    <property type="entry name" value="CAP59_mtransfer"/>
    <property type="match status" value="1"/>
</dbReference>
<dbReference type="AlphaFoldDB" id="A0A1F8A7M8"/>
<dbReference type="PANTHER" id="PTHR34144:SF7">
    <property type="entry name" value="EXPORT PROTEIN (CAP59), PUTATIVE (AFU_ORTHOLOGUE AFUA_7G05020)-RELATED"/>
    <property type="match status" value="1"/>
</dbReference>
<evidence type="ECO:0000313" key="2">
    <source>
        <dbReference type="Proteomes" id="UP000179179"/>
    </source>
</evidence>
<comment type="caution">
    <text evidence="1">The sequence shown here is derived from an EMBL/GenBank/DDBJ whole genome shotgun (WGS) entry which is preliminary data.</text>
</comment>
<protein>
    <submittedName>
        <fullName evidence="1">Polysaccharide export protein (CAP59)</fullName>
    </submittedName>
</protein>
<gene>
    <name evidence="1" type="ORF">ABOM_004341</name>
</gene>
<organism evidence="1 2">
    <name type="scientific">Aspergillus bombycis</name>
    <dbReference type="NCBI Taxonomy" id="109264"/>
    <lineage>
        <taxon>Eukaryota</taxon>
        <taxon>Fungi</taxon>
        <taxon>Dikarya</taxon>
        <taxon>Ascomycota</taxon>
        <taxon>Pezizomycotina</taxon>
        <taxon>Eurotiomycetes</taxon>
        <taxon>Eurotiomycetidae</taxon>
        <taxon>Eurotiales</taxon>
        <taxon>Aspergillaceae</taxon>
        <taxon>Aspergillus</taxon>
    </lineage>
</organism>
<keyword evidence="2" id="KW-1185">Reference proteome</keyword>
<dbReference type="OrthoDB" id="262547at2759"/>
<evidence type="ECO:0000313" key="1">
    <source>
        <dbReference type="EMBL" id="OGM47724.1"/>
    </source>
</evidence>